<accession>A0A4Q0SV01</accession>
<sequence length="69" mass="7917">MLNSFRCLQHTLIDEDEALGIKRRLALEPILAPLYDVRPAGPARWRVRSFFARDAVPHQEATECAFAEH</sequence>
<organism evidence="1 2">
    <name type="scientific">Bradyrhizobium zhanjiangense</name>
    <dbReference type="NCBI Taxonomy" id="1325107"/>
    <lineage>
        <taxon>Bacteria</taxon>
        <taxon>Pseudomonadati</taxon>
        <taxon>Pseudomonadota</taxon>
        <taxon>Alphaproteobacteria</taxon>
        <taxon>Hyphomicrobiales</taxon>
        <taxon>Nitrobacteraceae</taxon>
        <taxon>Bradyrhizobium</taxon>
    </lineage>
</organism>
<dbReference type="AlphaFoldDB" id="A0A4Q0SV01"/>
<name>A0A4Q0SV01_9BRAD</name>
<protein>
    <submittedName>
        <fullName evidence="1">Uncharacterized protein</fullName>
    </submittedName>
</protein>
<reference evidence="1 2" key="1">
    <citation type="submission" date="2015-04" db="EMBL/GenBank/DDBJ databases">
        <title>Comparative genomics of rhizobia nodulating Arachis hypogaea in China.</title>
        <authorList>
            <person name="Li Y."/>
        </authorList>
    </citation>
    <scope>NUCLEOTIDE SEQUENCE [LARGE SCALE GENOMIC DNA]</scope>
    <source>
        <strain evidence="1 2">CCBAU 51787</strain>
    </source>
</reference>
<feature type="non-terminal residue" evidence="1">
    <location>
        <position position="69"/>
    </location>
</feature>
<evidence type="ECO:0000313" key="1">
    <source>
        <dbReference type="EMBL" id="RXH42329.1"/>
    </source>
</evidence>
<dbReference type="EMBL" id="LBJM01000007">
    <property type="protein sequence ID" value="RXH42329.1"/>
    <property type="molecule type" value="Genomic_DNA"/>
</dbReference>
<evidence type="ECO:0000313" key="2">
    <source>
        <dbReference type="Proteomes" id="UP000290565"/>
    </source>
</evidence>
<comment type="caution">
    <text evidence="1">The sequence shown here is derived from an EMBL/GenBank/DDBJ whole genome shotgun (WGS) entry which is preliminary data.</text>
</comment>
<proteinExistence type="predicted"/>
<gene>
    <name evidence="1" type="ORF">XH94_03080</name>
</gene>
<dbReference type="Proteomes" id="UP000290565">
    <property type="component" value="Unassembled WGS sequence"/>
</dbReference>